<dbReference type="Proteomes" id="UP001059295">
    <property type="component" value="Chromosome"/>
</dbReference>
<dbReference type="RefSeq" id="WP_019246948.1">
    <property type="nucleotide sequence ID" value="NZ_CAPH01000024.1"/>
</dbReference>
<dbReference type="EMBL" id="CP102294">
    <property type="protein sequence ID" value="UWN56685.1"/>
    <property type="molecule type" value="Genomic_DNA"/>
</dbReference>
<gene>
    <name evidence="1" type="ORF">NQ491_08505</name>
    <name evidence="2" type="ORF">NQ491_09025</name>
</gene>
<evidence type="ECO:0000313" key="1">
    <source>
        <dbReference type="EMBL" id="UWN56685.1"/>
    </source>
</evidence>
<evidence type="ECO:0000313" key="3">
    <source>
        <dbReference type="Proteomes" id="UP001059295"/>
    </source>
</evidence>
<organism evidence="1 3">
    <name type="scientific">Alistipes ihumii AP11</name>
    <dbReference type="NCBI Taxonomy" id="1211813"/>
    <lineage>
        <taxon>Bacteria</taxon>
        <taxon>Pseudomonadati</taxon>
        <taxon>Bacteroidota</taxon>
        <taxon>Bacteroidia</taxon>
        <taxon>Bacteroidales</taxon>
        <taxon>Rikenellaceae</taxon>
        <taxon>Alistipes</taxon>
    </lineage>
</organism>
<dbReference type="InterPro" id="IPR018534">
    <property type="entry name" value="Tet_reg_excision_RteC"/>
</dbReference>
<dbReference type="Pfam" id="PF09357">
    <property type="entry name" value="RteC"/>
    <property type="match status" value="1"/>
</dbReference>
<accession>A0ABY5UXM0</accession>
<dbReference type="GeneID" id="82891873"/>
<proteinExistence type="predicted"/>
<dbReference type="EMBL" id="CP102294">
    <property type="protein sequence ID" value="UWN56786.1"/>
    <property type="molecule type" value="Genomic_DNA"/>
</dbReference>
<name>A0ABY5UXM0_9BACT</name>
<evidence type="ECO:0000313" key="2">
    <source>
        <dbReference type="EMBL" id="UWN56786.1"/>
    </source>
</evidence>
<reference evidence="1" key="1">
    <citation type="journal article" date="2022" name="Cell">
        <title>Design, construction, and in vivo augmentation of a complex gut microbiome.</title>
        <authorList>
            <person name="Cheng A.G."/>
            <person name="Ho P.Y."/>
            <person name="Aranda-Diaz A."/>
            <person name="Jain S."/>
            <person name="Yu F.B."/>
            <person name="Meng X."/>
            <person name="Wang M."/>
            <person name="Iakiviak M."/>
            <person name="Nagashima K."/>
            <person name="Zhao A."/>
            <person name="Murugkar P."/>
            <person name="Patil A."/>
            <person name="Atabakhsh K."/>
            <person name="Weakley A."/>
            <person name="Yan J."/>
            <person name="Brumbaugh A.R."/>
            <person name="Higginbottom S."/>
            <person name="Dimas A."/>
            <person name="Shiver A.L."/>
            <person name="Deutschbauer A."/>
            <person name="Neff N."/>
            <person name="Sonnenburg J.L."/>
            <person name="Huang K.C."/>
            <person name="Fischbach M.A."/>
        </authorList>
    </citation>
    <scope>NUCLEOTIDE SEQUENCE</scope>
    <source>
        <strain evidence="1">AP11</strain>
    </source>
</reference>
<keyword evidence="3" id="KW-1185">Reference proteome</keyword>
<protein>
    <submittedName>
        <fullName evidence="1">RteC domain-containing protein</fullName>
    </submittedName>
</protein>
<sequence>MKNTQTFSNKMVDLTGMQDYERITAEFNRLTKDYYAKEKNPVQRFRTLRQIRIRLASAKKVYEVAGKESEYIIRLLKNEEEIVLMFASQAKDSDLSPTENRALRLNWSGKQIDLVEIVYGLYVGRCINGGRCGIQEIAAVFERLFGVRLPHIYNRLLAIRNRKNGRTPFLKWLSEQIERDADQKDE</sequence>